<dbReference type="EMBL" id="LAYC01000003">
    <property type="protein sequence ID" value="KYK55338.1"/>
    <property type="molecule type" value="Genomic_DNA"/>
</dbReference>
<proteinExistence type="predicted"/>
<feature type="region of interest" description="Disordered" evidence="1">
    <location>
        <begin position="40"/>
        <end position="89"/>
    </location>
</feature>
<dbReference type="InParanoid" id="A0A151GE23"/>
<reference evidence="2 3" key="1">
    <citation type="journal article" date="2016" name="Sci. Rep.">
        <title>Insights into Adaptations to a Near-Obligate Nematode Endoparasitic Lifestyle from the Finished Genome of Drechmeria coniospora.</title>
        <authorList>
            <person name="Zhang L."/>
            <person name="Zhou Z."/>
            <person name="Guo Q."/>
            <person name="Fokkens L."/>
            <person name="Miskei M."/>
            <person name="Pocsi I."/>
            <person name="Zhang W."/>
            <person name="Chen M."/>
            <person name="Wang L."/>
            <person name="Sun Y."/>
            <person name="Donzelli B.G."/>
            <person name="Gibson D.M."/>
            <person name="Nelson D.R."/>
            <person name="Luo J.G."/>
            <person name="Rep M."/>
            <person name="Liu H."/>
            <person name="Yang S."/>
            <person name="Wang J."/>
            <person name="Krasnoff S.B."/>
            <person name="Xu Y."/>
            <person name="Molnar I."/>
            <person name="Lin M."/>
        </authorList>
    </citation>
    <scope>NUCLEOTIDE SEQUENCE [LARGE SCALE GENOMIC DNA]</scope>
    <source>
        <strain evidence="2 3">ARSEF 6962</strain>
    </source>
</reference>
<protein>
    <submittedName>
        <fullName evidence="2">Uncharacterized protein</fullName>
    </submittedName>
</protein>
<dbReference type="Proteomes" id="UP000076580">
    <property type="component" value="Chromosome 03"/>
</dbReference>
<dbReference type="RefSeq" id="XP_040654690.1">
    <property type="nucleotide sequence ID" value="XM_040804586.1"/>
</dbReference>
<evidence type="ECO:0000313" key="2">
    <source>
        <dbReference type="EMBL" id="KYK55338.1"/>
    </source>
</evidence>
<sequence>MTGDASPGPICIGNTTTDELVHCVGAIPLWLPVTIEPTTRKVDRPIPPYPVPTESPALTGAGHRGSAQSAAPLPPSGIERTGRREPRRAYQRYLAPSTTLPRVYEQAWFPGAALAHGTDSTFHEFALGTQVRAYLAPRR</sequence>
<accession>A0A151GE23</accession>
<dbReference type="AlphaFoldDB" id="A0A151GE23"/>
<dbReference type="GeneID" id="63719944"/>
<comment type="caution">
    <text evidence="2">The sequence shown here is derived from an EMBL/GenBank/DDBJ whole genome shotgun (WGS) entry which is preliminary data.</text>
</comment>
<evidence type="ECO:0000313" key="3">
    <source>
        <dbReference type="Proteomes" id="UP000076580"/>
    </source>
</evidence>
<name>A0A151GE23_DRECN</name>
<keyword evidence="3" id="KW-1185">Reference proteome</keyword>
<evidence type="ECO:0000256" key="1">
    <source>
        <dbReference type="SAM" id="MobiDB-lite"/>
    </source>
</evidence>
<gene>
    <name evidence="2" type="ORF">DCS_07301</name>
</gene>
<organism evidence="2 3">
    <name type="scientific">Drechmeria coniospora</name>
    <name type="common">Nematophagous fungus</name>
    <name type="synonym">Meria coniospora</name>
    <dbReference type="NCBI Taxonomy" id="98403"/>
    <lineage>
        <taxon>Eukaryota</taxon>
        <taxon>Fungi</taxon>
        <taxon>Dikarya</taxon>
        <taxon>Ascomycota</taxon>
        <taxon>Pezizomycotina</taxon>
        <taxon>Sordariomycetes</taxon>
        <taxon>Hypocreomycetidae</taxon>
        <taxon>Hypocreales</taxon>
        <taxon>Ophiocordycipitaceae</taxon>
        <taxon>Drechmeria</taxon>
    </lineage>
</organism>